<accession>A0A2G3A428</accession>
<keyword evidence="3" id="KW-1185">Reference proteome</keyword>
<protein>
    <recommendedName>
        <fullName evidence="1">J domain-containing protein</fullName>
    </recommendedName>
</protein>
<name>A0A2G3A428_CAPAN</name>
<evidence type="ECO:0000313" key="2">
    <source>
        <dbReference type="EMBL" id="PHT88995.1"/>
    </source>
</evidence>
<dbReference type="EMBL" id="AYRZ02000002">
    <property type="protein sequence ID" value="PHT88995.1"/>
    <property type="molecule type" value="Genomic_DNA"/>
</dbReference>
<gene>
    <name evidence="2" type="ORF">T459_04108</name>
</gene>
<dbReference type="CDD" id="cd06257">
    <property type="entry name" value="DnaJ"/>
    <property type="match status" value="1"/>
</dbReference>
<dbReference type="Proteomes" id="UP000222542">
    <property type="component" value="Unassembled WGS sequence"/>
</dbReference>
<dbReference type="PROSITE" id="PS50076">
    <property type="entry name" value="DNAJ_2"/>
    <property type="match status" value="1"/>
</dbReference>
<dbReference type="InterPro" id="IPR001623">
    <property type="entry name" value="DnaJ_domain"/>
</dbReference>
<evidence type="ECO:0000313" key="3">
    <source>
        <dbReference type="Proteomes" id="UP000222542"/>
    </source>
</evidence>
<dbReference type="Gene3D" id="1.10.287.110">
    <property type="entry name" value="DnaJ domain"/>
    <property type="match status" value="1"/>
</dbReference>
<dbReference type="OMA" id="VVMWSAR"/>
<dbReference type="STRING" id="4072.A0A2G3A428"/>
<reference evidence="2 3" key="2">
    <citation type="journal article" date="2017" name="Genome Biol.">
        <title>New reference genome sequences of hot pepper reveal the massive evolution of plant disease-resistance genes by retroduplication.</title>
        <authorList>
            <person name="Kim S."/>
            <person name="Park J."/>
            <person name="Yeom S.I."/>
            <person name="Kim Y.M."/>
            <person name="Seo E."/>
            <person name="Kim K.T."/>
            <person name="Kim M.S."/>
            <person name="Lee J.M."/>
            <person name="Cheong K."/>
            <person name="Shin H.S."/>
            <person name="Kim S.B."/>
            <person name="Han K."/>
            <person name="Lee J."/>
            <person name="Park M."/>
            <person name="Lee H.A."/>
            <person name="Lee H.Y."/>
            <person name="Lee Y."/>
            <person name="Oh S."/>
            <person name="Lee J.H."/>
            <person name="Choi E."/>
            <person name="Choi E."/>
            <person name="Lee S.E."/>
            <person name="Jeon J."/>
            <person name="Kim H."/>
            <person name="Choi G."/>
            <person name="Song H."/>
            <person name="Lee J."/>
            <person name="Lee S.C."/>
            <person name="Kwon J.K."/>
            <person name="Lee H.Y."/>
            <person name="Koo N."/>
            <person name="Hong Y."/>
            <person name="Kim R.W."/>
            <person name="Kang W.H."/>
            <person name="Huh J.H."/>
            <person name="Kang B.C."/>
            <person name="Yang T.J."/>
            <person name="Lee Y.H."/>
            <person name="Bennetzen J.L."/>
            <person name="Choi D."/>
        </authorList>
    </citation>
    <scope>NUCLEOTIDE SEQUENCE [LARGE SCALE GENOMIC DNA]</scope>
    <source>
        <strain evidence="3">cv. CM334</strain>
    </source>
</reference>
<dbReference type="Gramene" id="PHT88995">
    <property type="protein sequence ID" value="PHT88995"/>
    <property type="gene ID" value="T459_04108"/>
</dbReference>
<dbReference type="GO" id="GO:0009507">
    <property type="term" value="C:chloroplast"/>
    <property type="evidence" value="ECO:0000318"/>
    <property type="project" value="GO_Central"/>
</dbReference>
<dbReference type="SMART" id="SM00271">
    <property type="entry name" value="DnaJ"/>
    <property type="match status" value="1"/>
</dbReference>
<proteinExistence type="predicted"/>
<evidence type="ECO:0000259" key="1">
    <source>
        <dbReference type="PROSITE" id="PS50076"/>
    </source>
</evidence>
<dbReference type="PANTHER" id="PTHR44240:SF10">
    <property type="entry name" value="J DOMAIN-CONTAINING PROTEIN"/>
    <property type="match status" value="1"/>
</dbReference>
<dbReference type="SUPFAM" id="SSF46565">
    <property type="entry name" value="Chaperone J-domain"/>
    <property type="match status" value="1"/>
</dbReference>
<sequence>MYIPSRSLYIQSLSIFPFQFQIKTSSSTLLLLSTMISTSFHQSPLPIPANIFFSSENSKLSPSCVRFRQSSFSSVAATICSCVASCLSVSSTSFYEVLGIPIGAKIGEIKTAYRRLARVCHPDESYADEFMKVHAAFMKVHAAYCTLSDPGKRADYDGHLFPRRQRSNLYSANTCRNWETDQCW</sequence>
<dbReference type="InterPro" id="IPR052276">
    <property type="entry name" value="Diphthamide-biosynth_chaperone"/>
</dbReference>
<feature type="domain" description="J" evidence="1">
    <location>
        <begin position="93"/>
        <end position="160"/>
    </location>
</feature>
<dbReference type="InterPro" id="IPR036869">
    <property type="entry name" value="J_dom_sf"/>
</dbReference>
<reference evidence="2 3" key="1">
    <citation type="journal article" date="2014" name="Nat. Genet.">
        <title>Genome sequence of the hot pepper provides insights into the evolution of pungency in Capsicum species.</title>
        <authorList>
            <person name="Kim S."/>
            <person name="Park M."/>
            <person name="Yeom S.I."/>
            <person name="Kim Y.M."/>
            <person name="Lee J.M."/>
            <person name="Lee H.A."/>
            <person name="Seo E."/>
            <person name="Choi J."/>
            <person name="Cheong K."/>
            <person name="Kim K.T."/>
            <person name="Jung K."/>
            <person name="Lee G.W."/>
            <person name="Oh S.K."/>
            <person name="Bae C."/>
            <person name="Kim S.B."/>
            <person name="Lee H.Y."/>
            <person name="Kim S.Y."/>
            <person name="Kim M.S."/>
            <person name="Kang B.C."/>
            <person name="Jo Y.D."/>
            <person name="Yang H.B."/>
            <person name="Jeong H.J."/>
            <person name="Kang W.H."/>
            <person name="Kwon J.K."/>
            <person name="Shin C."/>
            <person name="Lim J.Y."/>
            <person name="Park J.H."/>
            <person name="Huh J.H."/>
            <person name="Kim J.S."/>
            <person name="Kim B.D."/>
            <person name="Cohen O."/>
            <person name="Paran I."/>
            <person name="Suh M.C."/>
            <person name="Lee S.B."/>
            <person name="Kim Y.K."/>
            <person name="Shin Y."/>
            <person name="Noh S.J."/>
            <person name="Park J."/>
            <person name="Seo Y.S."/>
            <person name="Kwon S.Y."/>
            <person name="Kim H.A."/>
            <person name="Park J.M."/>
            <person name="Kim H.J."/>
            <person name="Choi S.B."/>
            <person name="Bosland P.W."/>
            <person name="Reeves G."/>
            <person name="Jo S.H."/>
            <person name="Lee B.W."/>
            <person name="Cho H.T."/>
            <person name="Choi H.S."/>
            <person name="Lee M.S."/>
            <person name="Yu Y."/>
            <person name="Do Choi Y."/>
            <person name="Park B.S."/>
            <person name="van Deynze A."/>
            <person name="Ashrafi H."/>
            <person name="Hill T."/>
            <person name="Kim W.T."/>
            <person name="Pai H.S."/>
            <person name="Ahn H.K."/>
            <person name="Yeam I."/>
            <person name="Giovannoni J.J."/>
            <person name="Rose J.K."/>
            <person name="Sorensen I."/>
            <person name="Lee S.J."/>
            <person name="Kim R.W."/>
            <person name="Choi I.Y."/>
            <person name="Choi B.S."/>
            <person name="Lim J.S."/>
            <person name="Lee Y.H."/>
            <person name="Choi D."/>
        </authorList>
    </citation>
    <scope>NUCLEOTIDE SEQUENCE [LARGE SCALE GENOMIC DNA]</scope>
    <source>
        <strain evidence="3">cv. CM334</strain>
    </source>
</reference>
<dbReference type="PANTHER" id="PTHR44240">
    <property type="entry name" value="DNAJ DOMAIN (PROKARYOTIC HEAT SHOCK PROTEIN)-RELATED"/>
    <property type="match status" value="1"/>
</dbReference>
<dbReference type="PRINTS" id="PR00625">
    <property type="entry name" value="JDOMAIN"/>
</dbReference>
<dbReference type="AlphaFoldDB" id="A0A2G3A428"/>
<organism evidence="2 3">
    <name type="scientific">Capsicum annuum</name>
    <name type="common">Capsicum pepper</name>
    <dbReference type="NCBI Taxonomy" id="4072"/>
    <lineage>
        <taxon>Eukaryota</taxon>
        <taxon>Viridiplantae</taxon>
        <taxon>Streptophyta</taxon>
        <taxon>Embryophyta</taxon>
        <taxon>Tracheophyta</taxon>
        <taxon>Spermatophyta</taxon>
        <taxon>Magnoliopsida</taxon>
        <taxon>eudicotyledons</taxon>
        <taxon>Gunneridae</taxon>
        <taxon>Pentapetalae</taxon>
        <taxon>asterids</taxon>
        <taxon>lamiids</taxon>
        <taxon>Solanales</taxon>
        <taxon>Solanaceae</taxon>
        <taxon>Solanoideae</taxon>
        <taxon>Capsiceae</taxon>
        <taxon>Capsicum</taxon>
    </lineage>
</organism>
<dbReference type="Pfam" id="PF00226">
    <property type="entry name" value="DnaJ"/>
    <property type="match status" value="1"/>
</dbReference>
<comment type="caution">
    <text evidence="2">The sequence shown here is derived from an EMBL/GenBank/DDBJ whole genome shotgun (WGS) entry which is preliminary data.</text>
</comment>